<dbReference type="PANTHER" id="PTHR36435:SF1">
    <property type="entry name" value="CAAX AMINO TERMINAL PROTEASE FAMILY PROTEIN"/>
    <property type="match status" value="1"/>
</dbReference>
<dbReference type="GO" id="GO:0080120">
    <property type="term" value="P:CAAX-box protein maturation"/>
    <property type="evidence" value="ECO:0007669"/>
    <property type="project" value="UniProtKB-ARBA"/>
</dbReference>
<keyword evidence="1" id="KW-0472">Membrane</keyword>
<dbReference type="InterPro" id="IPR003675">
    <property type="entry name" value="Rce1/LyrA-like_dom"/>
</dbReference>
<keyword evidence="1" id="KW-0812">Transmembrane</keyword>
<dbReference type="InterPro" id="IPR052710">
    <property type="entry name" value="CAAX_protease"/>
</dbReference>
<protein>
    <recommendedName>
        <fullName evidence="2">CAAX prenyl protease 2/Lysostaphin resistance protein A-like domain-containing protein</fullName>
    </recommendedName>
</protein>
<dbReference type="KEGG" id="pbor:BSF38_02755"/>
<evidence type="ECO:0000313" key="4">
    <source>
        <dbReference type="Proteomes" id="UP000186309"/>
    </source>
</evidence>
<gene>
    <name evidence="3" type="ORF">BSF38_02755</name>
</gene>
<name>A0A1U7CQT9_9BACT</name>
<dbReference type="Proteomes" id="UP000186309">
    <property type="component" value="Chromosome"/>
</dbReference>
<reference evidence="4" key="1">
    <citation type="submission" date="2016-12" db="EMBL/GenBank/DDBJ databases">
        <title>Comparative genomics of four Isosphaeraceae planctomycetes: a common pool of plasmids and glycoside hydrolase genes.</title>
        <authorList>
            <person name="Ivanova A."/>
        </authorList>
    </citation>
    <scope>NUCLEOTIDE SEQUENCE [LARGE SCALE GENOMIC DNA]</scope>
    <source>
        <strain evidence="4">PX4</strain>
    </source>
</reference>
<dbReference type="AlphaFoldDB" id="A0A1U7CQT9"/>
<dbReference type="OrthoDB" id="118729at2"/>
<evidence type="ECO:0000313" key="3">
    <source>
        <dbReference type="EMBL" id="APW61243.1"/>
    </source>
</evidence>
<evidence type="ECO:0000259" key="2">
    <source>
        <dbReference type="Pfam" id="PF02517"/>
    </source>
</evidence>
<dbReference type="PANTHER" id="PTHR36435">
    <property type="entry name" value="SLR1288 PROTEIN"/>
    <property type="match status" value="1"/>
</dbReference>
<keyword evidence="1" id="KW-1133">Transmembrane helix</keyword>
<keyword evidence="4" id="KW-1185">Reference proteome</keyword>
<organism evidence="3 4">
    <name type="scientific">Paludisphaera borealis</name>
    <dbReference type="NCBI Taxonomy" id="1387353"/>
    <lineage>
        <taxon>Bacteria</taxon>
        <taxon>Pseudomonadati</taxon>
        <taxon>Planctomycetota</taxon>
        <taxon>Planctomycetia</taxon>
        <taxon>Isosphaerales</taxon>
        <taxon>Isosphaeraceae</taxon>
        <taxon>Paludisphaera</taxon>
    </lineage>
</organism>
<dbReference type="GO" id="GO:0004175">
    <property type="term" value="F:endopeptidase activity"/>
    <property type="evidence" value="ECO:0007669"/>
    <property type="project" value="UniProtKB-ARBA"/>
</dbReference>
<accession>A0A1U7CQT9</accession>
<dbReference type="STRING" id="1387353.BSF38_02755"/>
<sequence>MEKRSDLMDSDVLMGPDDDPPGHDVIVLFAVFFEGGLAPLALLMGWWFGHTPLLHFTWSVSDAWMGAAAAIPPVLCFLAMLRWPLGPFAKLKTFCEQEFVPLLANSSWADIALIALSAGVGEEMLFRGVFQSALSASTGVASGLVISSLLFGMLHPISVPYALVTFAMGMYLGGLFLFTNNLLTAMVTHGLYDFILMAYLLRIKNFGRPASNPIAEVDSDRKIDDYGGP</sequence>
<proteinExistence type="predicted"/>
<dbReference type="Pfam" id="PF02517">
    <property type="entry name" value="Rce1-like"/>
    <property type="match status" value="1"/>
</dbReference>
<dbReference type="EMBL" id="CP019082">
    <property type="protein sequence ID" value="APW61243.1"/>
    <property type="molecule type" value="Genomic_DNA"/>
</dbReference>
<feature type="domain" description="CAAX prenyl protease 2/Lysostaphin resistance protein A-like" evidence="2">
    <location>
        <begin position="106"/>
        <end position="195"/>
    </location>
</feature>
<dbReference type="RefSeq" id="WP_099091978.1">
    <property type="nucleotide sequence ID" value="NZ_CP019082.1"/>
</dbReference>
<evidence type="ECO:0000256" key="1">
    <source>
        <dbReference type="SAM" id="Phobius"/>
    </source>
</evidence>
<feature type="transmembrane region" description="Helical" evidence="1">
    <location>
        <begin position="63"/>
        <end position="81"/>
    </location>
</feature>
<feature type="transmembrane region" description="Helical" evidence="1">
    <location>
        <begin position="133"/>
        <end position="152"/>
    </location>
</feature>
<feature type="transmembrane region" description="Helical" evidence="1">
    <location>
        <begin position="25"/>
        <end position="48"/>
    </location>
</feature>